<keyword evidence="3" id="KW-1185">Reference proteome</keyword>
<dbReference type="SUPFAM" id="SSF47986">
    <property type="entry name" value="DEATH domain"/>
    <property type="match status" value="1"/>
</dbReference>
<reference evidence="2 3" key="1">
    <citation type="journal article" date="2017" name="PLoS Biol.">
        <title>The sea cucumber genome provides insights into morphological evolution and visceral regeneration.</title>
        <authorList>
            <person name="Zhang X."/>
            <person name="Sun L."/>
            <person name="Yuan J."/>
            <person name="Sun Y."/>
            <person name="Gao Y."/>
            <person name="Zhang L."/>
            <person name="Li S."/>
            <person name="Dai H."/>
            <person name="Hamel J.F."/>
            <person name="Liu C."/>
            <person name="Yu Y."/>
            <person name="Liu S."/>
            <person name="Lin W."/>
            <person name="Guo K."/>
            <person name="Jin S."/>
            <person name="Xu P."/>
            <person name="Storey K.B."/>
            <person name="Huan P."/>
            <person name="Zhang T."/>
            <person name="Zhou Y."/>
            <person name="Zhang J."/>
            <person name="Lin C."/>
            <person name="Li X."/>
            <person name="Xing L."/>
            <person name="Huo D."/>
            <person name="Sun M."/>
            <person name="Wang L."/>
            <person name="Mercier A."/>
            <person name="Li F."/>
            <person name="Yang H."/>
            <person name="Xiang J."/>
        </authorList>
    </citation>
    <scope>NUCLEOTIDE SEQUENCE [LARGE SCALE GENOMIC DNA]</scope>
    <source>
        <strain evidence="2">Shaxun</strain>
        <tissue evidence="2">Muscle</tissue>
    </source>
</reference>
<sequence>MASPYPKETDVKGSTLTSATFRRRTTSDRRYRTLLSNLSNIVNKGNARLLFKLFDVPSFTGDIMLGSPDIGSGLFMYIDGQKVISSDDVSYLEKVFMAAKEYGAVRLIREYDNEIHGRPKIQDGIPTKVTELPSLDPYDILLYNLSRYVNPEITKSFVIKIGLTYKEQEEVMESINPGLEIFKHLERKKMISRKDVSYLVDIFKGLNIAPALNSLERYPRETGQEYGTADTINELPEIQPFTFLLYNLSRCVPKQVIHDIITRQHIELWITQRKFLMSPIGLHIDVEISPYSFLLYNLSRCISKETVEIMIANEATPSDPKLNIIQSKSPIIEFVKYLEKIPKISRNDVSYLEAILSSSGLYIASQYVKQYQHEMAHCVQGSHLYCMNRFNREILTDIRRKIGLDRMLRNGLLCLEDVSNATNSTYATRDLNIDNLVTIFFARILSNDLRAFSVFRTFFKKIRKPKCSELVHRSY</sequence>
<dbReference type="InterPro" id="IPR011029">
    <property type="entry name" value="DEATH-like_dom_sf"/>
</dbReference>
<dbReference type="AlphaFoldDB" id="A0A2G8LK69"/>
<dbReference type="Proteomes" id="UP000230750">
    <property type="component" value="Unassembled WGS sequence"/>
</dbReference>
<dbReference type="PANTHER" id="PTHR48169">
    <property type="entry name" value="DED DOMAIN-CONTAINING PROTEIN"/>
    <property type="match status" value="1"/>
</dbReference>
<evidence type="ECO:0000313" key="2">
    <source>
        <dbReference type="EMBL" id="PIK60658.1"/>
    </source>
</evidence>
<name>A0A2G8LK69_STIJA</name>
<dbReference type="GO" id="GO:0006915">
    <property type="term" value="P:apoptotic process"/>
    <property type="evidence" value="ECO:0007669"/>
    <property type="project" value="UniProtKB-KW"/>
</dbReference>
<evidence type="ECO:0000313" key="3">
    <source>
        <dbReference type="Proteomes" id="UP000230750"/>
    </source>
</evidence>
<proteinExistence type="predicted"/>
<evidence type="ECO:0000256" key="1">
    <source>
        <dbReference type="ARBA" id="ARBA00022703"/>
    </source>
</evidence>
<dbReference type="GO" id="GO:0043067">
    <property type="term" value="P:regulation of programmed cell death"/>
    <property type="evidence" value="ECO:0007669"/>
    <property type="project" value="UniProtKB-ARBA"/>
</dbReference>
<organism evidence="2 3">
    <name type="scientific">Stichopus japonicus</name>
    <name type="common">Sea cucumber</name>
    <dbReference type="NCBI Taxonomy" id="307972"/>
    <lineage>
        <taxon>Eukaryota</taxon>
        <taxon>Metazoa</taxon>
        <taxon>Echinodermata</taxon>
        <taxon>Eleutherozoa</taxon>
        <taxon>Echinozoa</taxon>
        <taxon>Holothuroidea</taxon>
        <taxon>Aspidochirotacea</taxon>
        <taxon>Aspidochirotida</taxon>
        <taxon>Stichopodidae</taxon>
        <taxon>Apostichopus</taxon>
    </lineage>
</organism>
<comment type="caution">
    <text evidence="2">The sequence shown here is derived from an EMBL/GenBank/DDBJ whole genome shotgun (WGS) entry which is preliminary data.</text>
</comment>
<dbReference type="PANTHER" id="PTHR48169:SF7">
    <property type="entry name" value="CASPASE 10"/>
    <property type="match status" value="1"/>
</dbReference>
<gene>
    <name evidence="2" type="ORF">BSL78_02433</name>
</gene>
<dbReference type="EMBL" id="MRZV01000051">
    <property type="protein sequence ID" value="PIK60658.1"/>
    <property type="molecule type" value="Genomic_DNA"/>
</dbReference>
<keyword evidence="1" id="KW-0053">Apoptosis</keyword>
<accession>A0A2G8LK69</accession>
<protein>
    <submittedName>
        <fullName evidence="2">Uncharacterized protein</fullName>
    </submittedName>
</protein>
<dbReference type="Gene3D" id="1.10.533.10">
    <property type="entry name" value="Death Domain, Fas"/>
    <property type="match status" value="2"/>
</dbReference>